<dbReference type="SUPFAM" id="SSF52799">
    <property type="entry name" value="(Phosphotyrosine protein) phosphatases II"/>
    <property type="match status" value="3"/>
</dbReference>
<keyword evidence="3" id="KW-1185">Reference proteome</keyword>
<proteinExistence type="predicted"/>
<dbReference type="Gene3D" id="3.90.190.10">
    <property type="entry name" value="Protein tyrosine phosphatase superfamily"/>
    <property type="match status" value="3"/>
</dbReference>
<dbReference type="CDD" id="cd14496">
    <property type="entry name" value="PTP_paladin"/>
    <property type="match status" value="2"/>
</dbReference>
<name>A0A9D4ZA25_ADICA</name>
<dbReference type="OrthoDB" id="66369at2759"/>
<dbReference type="Proteomes" id="UP000886520">
    <property type="component" value="Chromosome 18"/>
</dbReference>
<dbReference type="Pfam" id="PF14566">
    <property type="entry name" value="PTPlike_phytase"/>
    <property type="match status" value="3"/>
</dbReference>
<evidence type="ECO:0000256" key="1">
    <source>
        <dbReference type="SAM" id="MobiDB-lite"/>
    </source>
</evidence>
<sequence length="1225" mass="137734">MLFQVGSLPVYGVAIPTVDGIRSVLELVGASKHGSSQWVLWHNLREEPVVYINGRPYVLREVERPFTNLEYTGINRARVEQMEARLKEDILQEASRFTNKVLVNDELPDGQMVDQWEPVSPDSVLTPLEVYEALQSEGYHVDYERVPITDEKSPKERDFDFLVQHLSRAEIGTALIFNCQMGRGRTTTGMVVATLVHLKRVGLSGMTRSSSLGHVLQAGEICNNDVPDSEEAIRRGEYTVIRSLIRVLEGGVEGKRQVDRAIDKCSAMQNLREAIAGYRNSIQRQADEKKREAALSFFVEYLERYYFLICFAVYIHTDQSDFLAPKAATQCSFQAWMKARPELYSILRRLLRRDPMGALSFSYNPPGFMKKNPELATGRPSDTEGVVAMRNGEVLGRETVLKSDHCPGCQNLSLSERVEGAPNFREVVGFPVYGVANPTKDGILAVLQRIGGGEKGRPVLWHNMREEPVVYINGNPFVLREVKRPFKNMLEYTGIDRERVEKMESRLREDVLREAARYNGAIMVNHETEDGQIFDVWEKVTAETVQTPYEVFKDLEAKGFSVEYARVPITDGKAPRSSDFGTIAARIASASKDTALVFNCQMGRGRTTTGTVIACLVKLRCDFGRPVTLQAYPSELSDLDSGSSSGDEAGTENGNDTTASEMTSIERQNSLSGFVMDDIPLIRKITRLLVNGVESRAVLDAVIDRCAMMQNLRQAILHYRKVFNNQNLEHHKRRAALKRGAEYLERYFMLIAFIAYLSSEAFDGFCSGGVGTTFKSWLHKKPEIQEMKWCIRLRPAQVFAIPEVEFRSSGDLKEGDPVMEAVVKARNGSVLVKRSILKMYFFPGQKTTSGFANIDGAPHVCKVDGVPVYSSATPTFKGAKAVLSHLNANPPEESGTSYSVVVTDLREEVVVYIHGYPFVLRELEQPVHTLKHVGISGPAVEQMEKRLKEDILFEAARSSGRILLHREEFNPVSNKSDIIGYWESITHEHVCTPAEMYADLKKEGYVIDYERIPLTREREAIAADVDAIQKRVQRDIGDVRYLFVSHTGYGGIAYAMAISCLLLQAKNEISRRVASTSKEKGIGYGVTFATQLSTVRRPVDDDEAYRQGDYRDVLSLTRVLANGPVSKVEVDMIIDRCQAAGNIRQDIFYYKQQLKACGSASENLNYILDMGIKALRRYCFLIAFRSYLYSCVALHSSTIAGERLFSDWMRARPELAHICNHLRLE</sequence>
<feature type="region of interest" description="Disordered" evidence="1">
    <location>
        <begin position="635"/>
        <end position="662"/>
    </location>
</feature>
<dbReference type="EMBL" id="JABFUD020000018">
    <property type="protein sequence ID" value="KAI5066292.1"/>
    <property type="molecule type" value="Genomic_DNA"/>
</dbReference>
<feature type="compositionally biased region" description="Low complexity" evidence="1">
    <location>
        <begin position="635"/>
        <end position="648"/>
    </location>
</feature>
<feature type="compositionally biased region" description="Polar residues" evidence="1">
    <location>
        <begin position="652"/>
        <end position="662"/>
    </location>
</feature>
<accession>A0A9D4ZA25</accession>
<dbReference type="SMART" id="SM01301">
    <property type="entry name" value="PTPlike_phytase"/>
    <property type="match status" value="3"/>
</dbReference>
<reference evidence="2" key="1">
    <citation type="submission" date="2021-01" db="EMBL/GenBank/DDBJ databases">
        <title>Adiantum capillus-veneris genome.</title>
        <authorList>
            <person name="Fang Y."/>
            <person name="Liao Q."/>
        </authorList>
    </citation>
    <scope>NUCLEOTIDE SEQUENCE</scope>
    <source>
        <strain evidence="2">H3</strain>
        <tissue evidence="2">Leaf</tissue>
    </source>
</reference>
<evidence type="ECO:0000313" key="3">
    <source>
        <dbReference type="Proteomes" id="UP000886520"/>
    </source>
</evidence>
<evidence type="ECO:0000313" key="2">
    <source>
        <dbReference type="EMBL" id="KAI5066292.1"/>
    </source>
</evidence>
<gene>
    <name evidence="2" type="ORF">GOP47_0018916</name>
</gene>
<comment type="caution">
    <text evidence="2">The sequence shown here is derived from an EMBL/GenBank/DDBJ whole genome shotgun (WGS) entry which is preliminary data.</text>
</comment>
<dbReference type="InterPro" id="IPR050561">
    <property type="entry name" value="PTP"/>
</dbReference>
<evidence type="ECO:0008006" key="4">
    <source>
        <dbReference type="Google" id="ProtNLM"/>
    </source>
</evidence>
<dbReference type="FunFam" id="3.90.190.10:FF:000047">
    <property type="entry name" value="Paladin isoform A"/>
    <property type="match status" value="1"/>
</dbReference>
<protein>
    <recommendedName>
        <fullName evidence="4">Paladin</fullName>
    </recommendedName>
</protein>
<dbReference type="AlphaFoldDB" id="A0A9D4ZA25"/>
<organism evidence="2 3">
    <name type="scientific">Adiantum capillus-veneris</name>
    <name type="common">Maidenhair fern</name>
    <dbReference type="NCBI Taxonomy" id="13818"/>
    <lineage>
        <taxon>Eukaryota</taxon>
        <taxon>Viridiplantae</taxon>
        <taxon>Streptophyta</taxon>
        <taxon>Embryophyta</taxon>
        <taxon>Tracheophyta</taxon>
        <taxon>Polypodiopsida</taxon>
        <taxon>Polypodiidae</taxon>
        <taxon>Polypodiales</taxon>
        <taxon>Pteridineae</taxon>
        <taxon>Pteridaceae</taxon>
        <taxon>Vittarioideae</taxon>
        <taxon>Adiantum</taxon>
    </lineage>
</organism>
<dbReference type="PANTHER" id="PTHR23339">
    <property type="entry name" value="TYROSINE SPECIFIC PROTEIN PHOSPHATASE AND DUAL SPECIFICITY PROTEIN PHOSPHATASE"/>
    <property type="match status" value="1"/>
</dbReference>
<dbReference type="InterPro" id="IPR029021">
    <property type="entry name" value="Prot-tyrosine_phosphatase-like"/>
</dbReference>